<evidence type="ECO:0000256" key="1">
    <source>
        <dbReference type="SAM" id="MobiDB-lite"/>
    </source>
</evidence>
<evidence type="ECO:0000313" key="3">
    <source>
        <dbReference type="Proteomes" id="UP001159405"/>
    </source>
</evidence>
<sequence length="97" mass="11247">MPDCKRKFSLNFLARFLSGQSYVASQKRDDDPDDEDGNNDELYLHDHTNTYKTESDDDNDERDRDHSLNYIKLPMDLDPLLSKSQGFLTELVSPFSV</sequence>
<reference evidence="2 3" key="1">
    <citation type="submission" date="2022-05" db="EMBL/GenBank/DDBJ databases">
        <authorList>
            <consortium name="Genoscope - CEA"/>
            <person name="William W."/>
        </authorList>
    </citation>
    <scope>NUCLEOTIDE SEQUENCE [LARGE SCALE GENOMIC DNA]</scope>
</reference>
<accession>A0ABN8QX28</accession>
<dbReference type="Proteomes" id="UP001159405">
    <property type="component" value="Unassembled WGS sequence"/>
</dbReference>
<dbReference type="EMBL" id="CALNXK010000158">
    <property type="protein sequence ID" value="CAH3170761.1"/>
    <property type="molecule type" value="Genomic_DNA"/>
</dbReference>
<evidence type="ECO:0000313" key="2">
    <source>
        <dbReference type="EMBL" id="CAH3170761.1"/>
    </source>
</evidence>
<protein>
    <submittedName>
        <fullName evidence="2">Uncharacterized protein</fullName>
    </submittedName>
</protein>
<name>A0ABN8QX28_9CNID</name>
<organism evidence="2 3">
    <name type="scientific">Porites lobata</name>
    <dbReference type="NCBI Taxonomy" id="104759"/>
    <lineage>
        <taxon>Eukaryota</taxon>
        <taxon>Metazoa</taxon>
        <taxon>Cnidaria</taxon>
        <taxon>Anthozoa</taxon>
        <taxon>Hexacorallia</taxon>
        <taxon>Scleractinia</taxon>
        <taxon>Fungiina</taxon>
        <taxon>Poritidae</taxon>
        <taxon>Porites</taxon>
    </lineage>
</organism>
<proteinExistence type="predicted"/>
<keyword evidence="3" id="KW-1185">Reference proteome</keyword>
<comment type="caution">
    <text evidence="2">The sequence shown here is derived from an EMBL/GenBank/DDBJ whole genome shotgun (WGS) entry which is preliminary data.</text>
</comment>
<feature type="region of interest" description="Disordered" evidence="1">
    <location>
        <begin position="23"/>
        <end position="65"/>
    </location>
</feature>
<gene>
    <name evidence="2" type="ORF">PLOB_00010944</name>
</gene>